<dbReference type="PANTHER" id="PTHR34351">
    <property type="entry name" value="SLR1927 PROTEIN-RELATED"/>
    <property type="match status" value="1"/>
</dbReference>
<feature type="domain" description="DUF58" evidence="2">
    <location>
        <begin position="214"/>
        <end position="258"/>
    </location>
</feature>
<reference evidence="3" key="1">
    <citation type="submission" date="2019-11" db="EMBL/GenBank/DDBJ databases">
        <title>Genomic insights into an expanded diversity of filamentous marine cyanobacteria reveals the extraordinary biosynthetic potential of Moorea and Okeania.</title>
        <authorList>
            <person name="Ferreira Leao T."/>
            <person name="Wang M."/>
            <person name="Moss N."/>
            <person name="Da Silva R."/>
            <person name="Sanders J."/>
            <person name="Nurk S."/>
            <person name="Gurevich A."/>
            <person name="Humphrey G."/>
            <person name="Reher R."/>
            <person name="Zhu Q."/>
            <person name="Belda-Ferre P."/>
            <person name="Glukhov E."/>
            <person name="Rex R."/>
            <person name="Dorrestein P.C."/>
            <person name="Knight R."/>
            <person name="Pevzner P."/>
            <person name="Gerwick W.H."/>
            <person name="Gerwick L."/>
        </authorList>
    </citation>
    <scope>NUCLEOTIDE SEQUENCE</scope>
    <source>
        <strain evidence="3">SIO1C4</strain>
    </source>
</reference>
<evidence type="ECO:0000256" key="1">
    <source>
        <dbReference type="SAM" id="Phobius"/>
    </source>
</evidence>
<dbReference type="EMBL" id="JAAHFQ010000915">
    <property type="protein sequence ID" value="NER31725.1"/>
    <property type="molecule type" value="Genomic_DNA"/>
</dbReference>
<protein>
    <submittedName>
        <fullName evidence="3">DUF58 domain-containing protein</fullName>
    </submittedName>
</protein>
<comment type="caution">
    <text evidence="3">The sequence shown here is derived from an EMBL/GenBank/DDBJ whole genome shotgun (WGS) entry which is preliminary data.</text>
</comment>
<keyword evidence="1" id="KW-0812">Transmembrane</keyword>
<dbReference type="InterPro" id="IPR002881">
    <property type="entry name" value="DUF58"/>
</dbReference>
<evidence type="ECO:0000313" key="3">
    <source>
        <dbReference type="EMBL" id="NER31725.1"/>
    </source>
</evidence>
<evidence type="ECO:0000259" key="2">
    <source>
        <dbReference type="Pfam" id="PF01882"/>
    </source>
</evidence>
<feature type="transmembrane region" description="Helical" evidence="1">
    <location>
        <begin position="43"/>
        <end position="63"/>
    </location>
</feature>
<keyword evidence="1" id="KW-1133">Transmembrane helix</keyword>
<dbReference type="AlphaFoldDB" id="A0A6B3NLB8"/>
<sequence length="387" mass="43570">MRLSDRITDWLETHWVNPAYAGWLLGAIAICFFGAATNTMAGWLYVISGIIFALLGIAAFLPTRSLRQIQIRRRQISPVSAGDQLTIEVEIENQTLQPQTLLQVQDILQSELGKPMQTAVEIIEPQSIYQWVYYYPTQQRGIFQWHEVRLRTATPLGLFWRRRCWHAPAKAIVYPTVLPLTSCPLVDEIGQEDSLKISGNRRSGSATEDLTKALRSYRMGDPTRLIHWRTSARHGELMVRELEVFTGSQEVIICLDSSVGWEPQDFEAAVITAASIYIYACRRKLNVKLWTPRTGLLQGNQVVLEALAATAAGEEFSAAAPSYQSLIWLTQNPVSINSLPMGSRWVLWSSTKLENKLARPSKGNYAGITINAKQSLQNQLQQLIKDT</sequence>
<organism evidence="3">
    <name type="scientific">Symploca sp. SIO1C4</name>
    <dbReference type="NCBI Taxonomy" id="2607765"/>
    <lineage>
        <taxon>Bacteria</taxon>
        <taxon>Bacillati</taxon>
        <taxon>Cyanobacteriota</taxon>
        <taxon>Cyanophyceae</taxon>
        <taxon>Coleofasciculales</taxon>
        <taxon>Coleofasciculaceae</taxon>
        <taxon>Symploca</taxon>
    </lineage>
</organism>
<accession>A0A6B3NLB8</accession>
<dbReference type="PANTHER" id="PTHR34351:SF1">
    <property type="entry name" value="SLR1927 PROTEIN"/>
    <property type="match status" value="1"/>
</dbReference>
<keyword evidence="1" id="KW-0472">Membrane</keyword>
<proteinExistence type="predicted"/>
<dbReference type="Pfam" id="PF01882">
    <property type="entry name" value="DUF58"/>
    <property type="match status" value="1"/>
</dbReference>
<name>A0A6B3NLB8_9CYAN</name>
<feature type="transmembrane region" description="Helical" evidence="1">
    <location>
        <begin position="20"/>
        <end position="37"/>
    </location>
</feature>
<gene>
    <name evidence="3" type="ORF">F6J89_29960</name>
</gene>